<dbReference type="PANTHER" id="PTHR33162">
    <property type="entry name" value="SEC-INDEPENDENT PROTEIN TRANSLOCASE PROTEIN TATA, CHLOROPLASTIC"/>
    <property type="match status" value="1"/>
</dbReference>
<dbReference type="InterPro" id="IPR003369">
    <property type="entry name" value="TatA/B/E"/>
</dbReference>
<dbReference type="AlphaFoldDB" id="A0A7Y4P5C1"/>
<dbReference type="RefSeq" id="WP_171589340.1">
    <property type="nucleotide sequence ID" value="NZ_JABGBO010000011.1"/>
</dbReference>
<keyword evidence="13" id="KW-1185">Reference proteome</keyword>
<dbReference type="EMBL" id="JABGBO010000011">
    <property type="protein sequence ID" value="NOL50356.1"/>
    <property type="molecule type" value="Genomic_DNA"/>
</dbReference>
<protein>
    <recommendedName>
        <fullName evidence="10">Sec-independent protein translocase protein TatB</fullName>
    </recommendedName>
</protein>
<dbReference type="GO" id="GO:0033281">
    <property type="term" value="C:TAT protein transport complex"/>
    <property type="evidence" value="ECO:0007669"/>
    <property type="project" value="UniProtKB-UniRule"/>
</dbReference>
<keyword evidence="9 10" id="KW-0472">Membrane</keyword>
<dbReference type="PRINTS" id="PR01506">
    <property type="entry name" value="TATBPROTEIN"/>
</dbReference>
<evidence type="ECO:0000313" key="13">
    <source>
        <dbReference type="Proteomes" id="UP000541421"/>
    </source>
</evidence>
<dbReference type="Pfam" id="PF02416">
    <property type="entry name" value="TatA_B_E"/>
    <property type="match status" value="1"/>
</dbReference>
<keyword evidence="4" id="KW-0997">Cell inner membrane</keyword>
<reference evidence="12 13" key="1">
    <citation type="submission" date="2020-05" db="EMBL/GenBank/DDBJ databases">
        <authorList>
            <person name="Niu N."/>
        </authorList>
    </citation>
    <scope>NUCLEOTIDE SEQUENCE [LARGE SCALE GENOMIC DNA]</scope>
    <source>
        <strain evidence="12 13">LMG10982</strain>
    </source>
</reference>
<accession>A0A7Y4P5C1</accession>
<keyword evidence="8 10" id="KW-0811">Translocation</keyword>
<evidence type="ECO:0000256" key="8">
    <source>
        <dbReference type="ARBA" id="ARBA00023010"/>
    </source>
</evidence>
<comment type="caution">
    <text evidence="12">The sequence shown here is derived from an EMBL/GenBank/DDBJ whole genome shotgun (WGS) entry which is preliminary data.</text>
</comment>
<comment type="subunit">
    <text evidence="10">The Tat system comprises two distinct complexes: a TatABC complex, containing multiple copies of TatA, TatB and TatC subunits, and a separate TatA complex, containing only TatA subunits. Substrates initially bind to the TatABC complex, which probably triggers association of the separate TatA complex to form the active translocon.</text>
</comment>
<dbReference type="PANTHER" id="PTHR33162:SF1">
    <property type="entry name" value="SEC-INDEPENDENT PROTEIN TRANSLOCASE PROTEIN TATA, CHLOROPLASTIC"/>
    <property type="match status" value="1"/>
</dbReference>
<keyword evidence="5 10" id="KW-0812">Transmembrane</keyword>
<dbReference type="Gene3D" id="1.20.5.3310">
    <property type="match status" value="1"/>
</dbReference>
<dbReference type="InterPro" id="IPR018448">
    <property type="entry name" value="TatB"/>
</dbReference>
<comment type="similarity">
    <text evidence="10">Belongs to the TatB family.</text>
</comment>
<evidence type="ECO:0000256" key="5">
    <source>
        <dbReference type="ARBA" id="ARBA00022692"/>
    </source>
</evidence>
<evidence type="ECO:0000256" key="3">
    <source>
        <dbReference type="ARBA" id="ARBA00022475"/>
    </source>
</evidence>
<evidence type="ECO:0000256" key="2">
    <source>
        <dbReference type="ARBA" id="ARBA00022448"/>
    </source>
</evidence>
<dbReference type="GO" id="GO:0043953">
    <property type="term" value="P:protein transport by the Tat complex"/>
    <property type="evidence" value="ECO:0007669"/>
    <property type="project" value="UniProtKB-UniRule"/>
</dbReference>
<dbReference type="HAMAP" id="MF_00237">
    <property type="entry name" value="TatB"/>
    <property type="match status" value="1"/>
</dbReference>
<comment type="subcellular location">
    <subcellularLocation>
        <location evidence="10">Cell membrane</location>
        <topology evidence="10">Single-pass membrane protein</topology>
    </subcellularLocation>
    <subcellularLocation>
        <location evidence="1">Membrane</location>
        <topology evidence="1">Single-pass membrane protein</topology>
    </subcellularLocation>
</comment>
<evidence type="ECO:0000256" key="4">
    <source>
        <dbReference type="ARBA" id="ARBA00022519"/>
    </source>
</evidence>
<sequence>MFGLSFSELLVIGVVALIVLGPERLPKVARTVGLLMGRAQRYMSDIKSDIQREMDIQELSKVKNEVESAASQIRQSLDKTVADIKDPLSVLKNEVEDRAQQLKQEITQELPDLSALKPKTDTKTDNQDNPDKKTTS</sequence>
<evidence type="ECO:0000256" key="7">
    <source>
        <dbReference type="ARBA" id="ARBA00022989"/>
    </source>
</evidence>
<keyword evidence="6 10" id="KW-0653">Protein transport</keyword>
<keyword evidence="7 10" id="KW-1133">Transmembrane helix</keyword>
<name>A0A7Y4P5C1_9BURK</name>
<organism evidence="12 13">
    <name type="scientific">Pelistega europaea</name>
    <dbReference type="NCBI Taxonomy" id="106147"/>
    <lineage>
        <taxon>Bacteria</taxon>
        <taxon>Pseudomonadati</taxon>
        <taxon>Pseudomonadota</taxon>
        <taxon>Betaproteobacteria</taxon>
        <taxon>Burkholderiales</taxon>
        <taxon>Alcaligenaceae</taxon>
        <taxon>Pelistega</taxon>
    </lineage>
</organism>
<evidence type="ECO:0000256" key="10">
    <source>
        <dbReference type="HAMAP-Rule" id="MF_00237"/>
    </source>
</evidence>
<dbReference type="NCBIfam" id="TIGR01410">
    <property type="entry name" value="tatB"/>
    <property type="match status" value="1"/>
</dbReference>
<evidence type="ECO:0000256" key="6">
    <source>
        <dbReference type="ARBA" id="ARBA00022927"/>
    </source>
</evidence>
<keyword evidence="2 10" id="KW-0813">Transport</keyword>
<feature type="compositionally biased region" description="Basic and acidic residues" evidence="11">
    <location>
        <begin position="118"/>
        <end position="136"/>
    </location>
</feature>
<evidence type="ECO:0000313" key="12">
    <source>
        <dbReference type="EMBL" id="NOL50356.1"/>
    </source>
</evidence>
<feature type="region of interest" description="Disordered" evidence="11">
    <location>
        <begin position="106"/>
        <end position="136"/>
    </location>
</feature>
<evidence type="ECO:0000256" key="11">
    <source>
        <dbReference type="SAM" id="MobiDB-lite"/>
    </source>
</evidence>
<comment type="function">
    <text evidence="10">Part of the twin-arginine translocation (Tat) system that transports large folded proteins containing a characteristic twin-arginine motif in their signal peptide across membranes. Together with TatC, TatB is part of a receptor directly interacting with Tat signal peptides. TatB may form an oligomeric binding site that transiently accommodates folded Tat precursor proteins before their translocation.</text>
</comment>
<evidence type="ECO:0000256" key="9">
    <source>
        <dbReference type="ARBA" id="ARBA00023136"/>
    </source>
</evidence>
<gene>
    <name evidence="10 12" type="primary">tatB</name>
    <name evidence="12" type="ORF">HKX40_09470</name>
</gene>
<dbReference type="GO" id="GO:0008320">
    <property type="term" value="F:protein transmembrane transporter activity"/>
    <property type="evidence" value="ECO:0007669"/>
    <property type="project" value="UniProtKB-UniRule"/>
</dbReference>
<evidence type="ECO:0000256" key="1">
    <source>
        <dbReference type="ARBA" id="ARBA00004167"/>
    </source>
</evidence>
<keyword evidence="3 10" id="KW-1003">Cell membrane</keyword>
<proteinExistence type="inferred from homology"/>
<dbReference type="Proteomes" id="UP000541421">
    <property type="component" value="Unassembled WGS sequence"/>
</dbReference>